<dbReference type="AlphaFoldDB" id="A0A949UT00"/>
<gene>
    <name evidence="2" type="ORF">KUG47_06965</name>
</gene>
<dbReference type="Proteomes" id="UP000752297">
    <property type="component" value="Unassembled WGS sequence"/>
</dbReference>
<feature type="transmembrane region" description="Helical" evidence="1">
    <location>
        <begin position="39"/>
        <end position="60"/>
    </location>
</feature>
<name>A0A949UT00_9HYPH</name>
<feature type="transmembrane region" description="Helical" evidence="1">
    <location>
        <begin position="7"/>
        <end position="33"/>
    </location>
</feature>
<keyword evidence="1" id="KW-1133">Transmembrane helix</keyword>
<keyword evidence="1" id="KW-0812">Transmembrane</keyword>
<evidence type="ECO:0000256" key="1">
    <source>
        <dbReference type="SAM" id="Phobius"/>
    </source>
</evidence>
<keyword evidence="1" id="KW-0472">Membrane</keyword>
<protein>
    <submittedName>
        <fullName evidence="2">Uncharacterized protein</fullName>
    </submittedName>
</protein>
<evidence type="ECO:0000313" key="2">
    <source>
        <dbReference type="EMBL" id="MBV2143235.1"/>
    </source>
</evidence>
<dbReference type="RefSeq" id="WP_217677226.1">
    <property type="nucleotide sequence ID" value="NZ_JAHRVA010000002.1"/>
</dbReference>
<proteinExistence type="predicted"/>
<accession>A0A949UT00</accession>
<comment type="caution">
    <text evidence="2">The sequence shown here is derived from an EMBL/GenBank/DDBJ whole genome shotgun (WGS) entry which is preliminary data.</text>
</comment>
<evidence type="ECO:0000313" key="3">
    <source>
        <dbReference type="Proteomes" id="UP000752297"/>
    </source>
</evidence>
<sequence length="76" mass="8597">MSVRFQIAVILSVVVNAVLFGMGAITVLSIPALSEHAKFWLPAVIIFSFLITPIVSWFIAPRMRNRYWQKRKAAAH</sequence>
<reference evidence="2 3" key="1">
    <citation type="submission" date="2021-06" db="EMBL/GenBank/DDBJ databases">
        <title>Falsochrobactrum tianjin sp.nov., a new petroleum-degrading bacteria isolated from oily soils.</title>
        <authorList>
            <person name="Chen G."/>
            <person name="Chen H."/>
            <person name="Tian J."/>
            <person name="Qing J."/>
            <person name="Zhong L."/>
            <person name="Ma W."/>
            <person name="Song Y."/>
            <person name="Cui X."/>
            <person name="Yan B."/>
        </authorList>
    </citation>
    <scope>NUCLEOTIDE SEQUENCE [LARGE SCALE GENOMIC DNA]</scope>
    <source>
        <strain evidence="2 3">TDYN1</strain>
    </source>
</reference>
<dbReference type="EMBL" id="JAHRVA010000002">
    <property type="protein sequence ID" value="MBV2143235.1"/>
    <property type="molecule type" value="Genomic_DNA"/>
</dbReference>
<keyword evidence="3" id="KW-1185">Reference proteome</keyword>
<organism evidence="2 3">
    <name type="scientific">Falsochrobactrum tianjinense</name>
    <dbReference type="NCBI Taxonomy" id="2706015"/>
    <lineage>
        <taxon>Bacteria</taxon>
        <taxon>Pseudomonadati</taxon>
        <taxon>Pseudomonadota</taxon>
        <taxon>Alphaproteobacteria</taxon>
        <taxon>Hyphomicrobiales</taxon>
        <taxon>Brucellaceae</taxon>
        <taxon>Falsochrobactrum</taxon>
    </lineage>
</organism>